<keyword evidence="4 10" id="KW-0808">Transferase</keyword>
<keyword evidence="5" id="KW-0418">Kinase</keyword>
<evidence type="ECO:0000256" key="7">
    <source>
        <dbReference type="SAM" id="Coils"/>
    </source>
</evidence>
<dbReference type="InterPro" id="IPR036890">
    <property type="entry name" value="HATPase_C_sf"/>
</dbReference>
<dbReference type="InterPro" id="IPR003594">
    <property type="entry name" value="HATPase_dom"/>
</dbReference>
<dbReference type="SUPFAM" id="SSF47384">
    <property type="entry name" value="Homodimeric domain of signal transducing histidine kinase"/>
    <property type="match status" value="1"/>
</dbReference>
<dbReference type="PANTHER" id="PTHR43047">
    <property type="entry name" value="TWO-COMPONENT HISTIDINE PROTEIN KINASE"/>
    <property type="match status" value="1"/>
</dbReference>
<dbReference type="InterPro" id="IPR005467">
    <property type="entry name" value="His_kinase_dom"/>
</dbReference>
<evidence type="ECO:0000259" key="9">
    <source>
        <dbReference type="PROSITE" id="PS50110"/>
    </source>
</evidence>
<feature type="coiled-coil region" evidence="7">
    <location>
        <begin position="128"/>
        <end position="155"/>
    </location>
</feature>
<evidence type="ECO:0000259" key="8">
    <source>
        <dbReference type="PROSITE" id="PS50109"/>
    </source>
</evidence>
<dbReference type="AlphaFoldDB" id="A0A5C6ETW6"/>
<reference evidence="10 11" key="1">
    <citation type="submission" date="2019-02" db="EMBL/GenBank/DDBJ databases">
        <title>Deep-cultivation of Planctomycetes and their phenomic and genomic characterization uncovers novel biology.</title>
        <authorList>
            <person name="Wiegand S."/>
            <person name="Jogler M."/>
            <person name="Boedeker C."/>
            <person name="Pinto D."/>
            <person name="Vollmers J."/>
            <person name="Rivas-Marin E."/>
            <person name="Kohn T."/>
            <person name="Peeters S.H."/>
            <person name="Heuer A."/>
            <person name="Rast P."/>
            <person name="Oberbeckmann S."/>
            <person name="Bunk B."/>
            <person name="Jeske O."/>
            <person name="Meyerdierks A."/>
            <person name="Storesund J.E."/>
            <person name="Kallscheuer N."/>
            <person name="Luecker S."/>
            <person name="Lage O.M."/>
            <person name="Pohl T."/>
            <person name="Merkel B.J."/>
            <person name="Hornburger P."/>
            <person name="Mueller R.-W."/>
            <person name="Bruemmer F."/>
            <person name="Labrenz M."/>
            <person name="Spormann A.M."/>
            <person name="Op Den Camp H."/>
            <person name="Overmann J."/>
            <person name="Amann R."/>
            <person name="Jetten M.S.M."/>
            <person name="Mascher T."/>
            <person name="Medema M.H."/>
            <person name="Devos D.P."/>
            <person name="Kaster A.-K."/>
            <person name="Ovreas L."/>
            <person name="Rohde M."/>
            <person name="Galperin M.Y."/>
            <person name="Jogler C."/>
        </authorList>
    </citation>
    <scope>NUCLEOTIDE SEQUENCE [LARGE SCALE GENOMIC DNA]</scope>
    <source>
        <strain evidence="10 11">Poly59</strain>
    </source>
</reference>
<keyword evidence="3 6" id="KW-0597">Phosphoprotein</keyword>
<dbReference type="InterPro" id="IPR011006">
    <property type="entry name" value="CheY-like_superfamily"/>
</dbReference>
<evidence type="ECO:0000256" key="3">
    <source>
        <dbReference type="ARBA" id="ARBA00022553"/>
    </source>
</evidence>
<evidence type="ECO:0000256" key="1">
    <source>
        <dbReference type="ARBA" id="ARBA00000085"/>
    </source>
</evidence>
<sequence length="545" mass="60591">MNTKPTRILSIEDDAGDAMLVRRSLTRSPGNYEVHHAMTLNEGLEQFAREPFQVIITDLGLPDSLGLSAITRLSKECHSAAIIALSGSDAEDLYIQAISLGADNYLCKADLPIIHRCVQQSIQRQLHRNEIERLVEAVQSQKSALQQQGQELAEKNAHLKKLCDSSQSFVNNVSHEFRTPLCVVKQYANLIADEVVGPITPEQCRMLRVIEDRVDDLNNMVDDMLDVSRHESGLLAAKRDRCDSNEIVERILAGLRQRAALRGIELKYIPDPTQKTMFGDAEKISRTLINLIVNAIKFSATGDEVTIEVSTCDSNRECRFSVTDCGPGIEPDQQKRIFERFSQVKTGLHQSIDGVGLGLNIAKELVDLNLGCLSLDSKVGAGSTFSFTVPYDDAGEVAKRYFARLLAIEAFGPITIFLISAADEKATDETEREIKLLLNYLVRAPDLLLHPNPSEWTLILRASPAESMEFLARVTSEIESINRNRPQGPMPCIRFHSEGSFDLREAMSMMHQRLDLRHQGPRIPSLRTPQFGDASVIVQGESCVG</sequence>
<dbReference type="Gene3D" id="3.40.50.2300">
    <property type="match status" value="1"/>
</dbReference>
<feature type="modified residue" description="4-aspartylphosphate" evidence="6">
    <location>
        <position position="58"/>
    </location>
</feature>
<dbReference type="PROSITE" id="PS50109">
    <property type="entry name" value="HIS_KIN"/>
    <property type="match status" value="1"/>
</dbReference>
<dbReference type="OrthoDB" id="9813394at2"/>
<proteinExistence type="predicted"/>
<evidence type="ECO:0000256" key="2">
    <source>
        <dbReference type="ARBA" id="ARBA00012438"/>
    </source>
</evidence>
<comment type="caution">
    <text evidence="10">The sequence shown here is derived from an EMBL/GenBank/DDBJ whole genome shotgun (WGS) entry which is preliminary data.</text>
</comment>
<dbReference type="Gene3D" id="1.10.287.130">
    <property type="match status" value="1"/>
</dbReference>
<protein>
    <recommendedName>
        <fullName evidence="2">histidine kinase</fullName>
        <ecNumber evidence="2">2.7.13.3</ecNumber>
    </recommendedName>
</protein>
<dbReference type="SMART" id="SM00388">
    <property type="entry name" value="HisKA"/>
    <property type="match status" value="1"/>
</dbReference>
<evidence type="ECO:0000256" key="5">
    <source>
        <dbReference type="ARBA" id="ARBA00022777"/>
    </source>
</evidence>
<evidence type="ECO:0000256" key="6">
    <source>
        <dbReference type="PROSITE-ProRule" id="PRU00169"/>
    </source>
</evidence>
<dbReference type="SUPFAM" id="SSF55874">
    <property type="entry name" value="ATPase domain of HSP90 chaperone/DNA topoisomerase II/histidine kinase"/>
    <property type="match status" value="1"/>
</dbReference>
<keyword evidence="11" id="KW-1185">Reference proteome</keyword>
<dbReference type="SUPFAM" id="SSF52172">
    <property type="entry name" value="CheY-like"/>
    <property type="match status" value="1"/>
</dbReference>
<dbReference type="GO" id="GO:0005886">
    <property type="term" value="C:plasma membrane"/>
    <property type="evidence" value="ECO:0007669"/>
    <property type="project" value="TreeGrafter"/>
</dbReference>
<feature type="domain" description="Histidine kinase" evidence="8">
    <location>
        <begin position="172"/>
        <end position="393"/>
    </location>
</feature>
<dbReference type="InterPro" id="IPR004358">
    <property type="entry name" value="Sig_transdc_His_kin-like_C"/>
</dbReference>
<keyword evidence="7" id="KW-0175">Coiled coil</keyword>
<evidence type="ECO:0000256" key="4">
    <source>
        <dbReference type="ARBA" id="ARBA00022679"/>
    </source>
</evidence>
<dbReference type="Pfam" id="PF02518">
    <property type="entry name" value="HATPase_c"/>
    <property type="match status" value="1"/>
</dbReference>
<dbReference type="InterPro" id="IPR001789">
    <property type="entry name" value="Sig_transdc_resp-reg_receiver"/>
</dbReference>
<dbReference type="Pfam" id="PF00072">
    <property type="entry name" value="Response_reg"/>
    <property type="match status" value="1"/>
</dbReference>
<feature type="domain" description="Response regulatory" evidence="9">
    <location>
        <begin position="7"/>
        <end position="123"/>
    </location>
</feature>
<gene>
    <name evidence="10" type="primary">pleC</name>
    <name evidence="10" type="ORF">Poly59_33450</name>
</gene>
<dbReference type="SMART" id="SM00448">
    <property type="entry name" value="REC"/>
    <property type="match status" value="1"/>
</dbReference>
<organism evidence="10 11">
    <name type="scientific">Rubripirellula reticaptiva</name>
    <dbReference type="NCBI Taxonomy" id="2528013"/>
    <lineage>
        <taxon>Bacteria</taxon>
        <taxon>Pseudomonadati</taxon>
        <taxon>Planctomycetota</taxon>
        <taxon>Planctomycetia</taxon>
        <taxon>Pirellulales</taxon>
        <taxon>Pirellulaceae</taxon>
        <taxon>Rubripirellula</taxon>
    </lineage>
</organism>
<dbReference type="Gene3D" id="3.30.565.10">
    <property type="entry name" value="Histidine kinase-like ATPase, C-terminal domain"/>
    <property type="match status" value="1"/>
</dbReference>
<dbReference type="PANTHER" id="PTHR43047:SF72">
    <property type="entry name" value="OSMOSENSING HISTIDINE PROTEIN KINASE SLN1"/>
    <property type="match status" value="1"/>
</dbReference>
<dbReference type="CDD" id="cd00082">
    <property type="entry name" value="HisKA"/>
    <property type="match status" value="1"/>
</dbReference>
<evidence type="ECO:0000313" key="11">
    <source>
        <dbReference type="Proteomes" id="UP000317977"/>
    </source>
</evidence>
<comment type="catalytic activity">
    <reaction evidence="1">
        <text>ATP + protein L-histidine = ADP + protein N-phospho-L-histidine.</text>
        <dbReference type="EC" id="2.7.13.3"/>
    </reaction>
</comment>
<dbReference type="PRINTS" id="PR00344">
    <property type="entry name" value="BCTRLSENSOR"/>
</dbReference>
<dbReference type="PROSITE" id="PS50110">
    <property type="entry name" value="RESPONSE_REGULATORY"/>
    <property type="match status" value="1"/>
</dbReference>
<dbReference type="InterPro" id="IPR036097">
    <property type="entry name" value="HisK_dim/P_sf"/>
</dbReference>
<dbReference type="Proteomes" id="UP000317977">
    <property type="component" value="Unassembled WGS sequence"/>
</dbReference>
<dbReference type="GO" id="GO:0000155">
    <property type="term" value="F:phosphorelay sensor kinase activity"/>
    <property type="evidence" value="ECO:0007669"/>
    <property type="project" value="InterPro"/>
</dbReference>
<dbReference type="Pfam" id="PF00512">
    <property type="entry name" value="HisKA"/>
    <property type="match status" value="1"/>
</dbReference>
<dbReference type="EC" id="2.7.13.3" evidence="2"/>
<accession>A0A5C6ETW6</accession>
<dbReference type="InterPro" id="IPR003661">
    <property type="entry name" value="HisK_dim/P_dom"/>
</dbReference>
<dbReference type="EMBL" id="SJPX01000003">
    <property type="protein sequence ID" value="TWU51750.1"/>
    <property type="molecule type" value="Genomic_DNA"/>
</dbReference>
<evidence type="ECO:0000313" key="10">
    <source>
        <dbReference type="EMBL" id="TWU51750.1"/>
    </source>
</evidence>
<dbReference type="GO" id="GO:0009927">
    <property type="term" value="F:histidine phosphotransfer kinase activity"/>
    <property type="evidence" value="ECO:0007669"/>
    <property type="project" value="TreeGrafter"/>
</dbReference>
<name>A0A5C6ETW6_9BACT</name>
<dbReference type="RefSeq" id="WP_146535035.1">
    <property type="nucleotide sequence ID" value="NZ_SJPX01000003.1"/>
</dbReference>
<dbReference type="SMART" id="SM00387">
    <property type="entry name" value="HATPase_c"/>
    <property type="match status" value="1"/>
</dbReference>